<keyword evidence="1" id="KW-0378">Hydrolase</keyword>
<keyword evidence="3" id="KW-0812">Transmembrane</keyword>
<dbReference type="Pfam" id="PF07228">
    <property type="entry name" value="SpoIIE"/>
    <property type="match status" value="1"/>
</dbReference>
<evidence type="ECO:0000256" key="3">
    <source>
        <dbReference type="SAM" id="Phobius"/>
    </source>
</evidence>
<keyword evidence="3" id="KW-0472">Membrane</keyword>
<feature type="transmembrane region" description="Helical" evidence="3">
    <location>
        <begin position="20"/>
        <end position="39"/>
    </location>
</feature>
<evidence type="ECO:0000259" key="4">
    <source>
        <dbReference type="SMART" id="SM00331"/>
    </source>
</evidence>
<dbReference type="InterPro" id="IPR001932">
    <property type="entry name" value="PPM-type_phosphatase-like_dom"/>
</dbReference>
<evidence type="ECO:0000256" key="1">
    <source>
        <dbReference type="ARBA" id="ARBA00022801"/>
    </source>
</evidence>
<dbReference type="GO" id="GO:0016791">
    <property type="term" value="F:phosphatase activity"/>
    <property type="evidence" value="ECO:0007669"/>
    <property type="project" value="TreeGrafter"/>
</dbReference>
<feature type="region of interest" description="Disordered" evidence="2">
    <location>
        <begin position="401"/>
        <end position="453"/>
    </location>
</feature>
<feature type="transmembrane region" description="Helical" evidence="3">
    <location>
        <begin position="99"/>
        <end position="118"/>
    </location>
</feature>
<keyword evidence="6" id="KW-1185">Reference proteome</keyword>
<evidence type="ECO:0000256" key="2">
    <source>
        <dbReference type="SAM" id="MobiDB-lite"/>
    </source>
</evidence>
<comment type="caution">
    <text evidence="5">The sequence shown here is derived from an EMBL/GenBank/DDBJ whole genome shotgun (WGS) entry which is preliminary data.</text>
</comment>
<dbReference type="Gene3D" id="3.60.40.10">
    <property type="entry name" value="PPM-type phosphatase domain"/>
    <property type="match status" value="1"/>
</dbReference>
<organism evidence="5 6">
    <name type="scientific">Streptomyces carminius</name>
    <dbReference type="NCBI Taxonomy" id="2665496"/>
    <lineage>
        <taxon>Bacteria</taxon>
        <taxon>Bacillati</taxon>
        <taxon>Actinomycetota</taxon>
        <taxon>Actinomycetes</taxon>
        <taxon>Kitasatosporales</taxon>
        <taxon>Streptomycetaceae</taxon>
        <taxon>Streptomyces</taxon>
    </lineage>
</organism>
<dbReference type="Proteomes" id="UP000230407">
    <property type="component" value="Unassembled WGS sequence"/>
</dbReference>
<dbReference type="PANTHER" id="PTHR43156:SF2">
    <property type="entry name" value="STAGE II SPORULATION PROTEIN E"/>
    <property type="match status" value="1"/>
</dbReference>
<dbReference type="EMBL" id="PGGW01000056">
    <property type="protein sequence ID" value="PJE96801.1"/>
    <property type="molecule type" value="Genomic_DNA"/>
</dbReference>
<gene>
    <name evidence="5" type="ORF">CUT44_15890</name>
</gene>
<keyword evidence="3" id="KW-1133">Transmembrane helix</keyword>
<sequence>MRPLSAGSAKAATGLWGRRWFWLLLPWLLVAGVAAVEIADALRGRAFHAGPLLSPVPALAAIRGGPRDVLALTAAALAVGLAGAVGQEWGNWEDAGNHTVVLASVAVVGLAALLASAMRERREGELDRMRRVAEAAQLAVLSPVPDRAGGLRLAAGYRAAETDTLVGGDLYEAVFSPVPGRPDRVRLIIGDVRGKGLPAIRTAAAVLGAFREAAQYESALGAVAGRCSRAVARTAGDLAGAEGEELFVTAALVEIEGPVLRVAALGHPPPVLLAPAGCRRLAAEPLPPLGLLHHFAEAAGAAGATAAGGAVPGGGGVPRDALGVQPAVTRWEPGDRLLLYTDGIDEARDEDGRFFPLGGTLETLRTAPTERLPELLLDAVARHAGRRLRDDAAVLVVEYGQPGDRLPGGLSGDLSGGLSERLPGGLPAGGPAPAGNCEGTRRRTPRSGLAGGG</sequence>
<reference evidence="5 6" key="1">
    <citation type="submission" date="2017-11" db="EMBL/GenBank/DDBJ databases">
        <title>Streptomyces carmine sp. nov., a novel actinomycete isolated from Sophora alopecuroides in Xinjiang, China.</title>
        <authorList>
            <person name="Wang Y."/>
            <person name="Luo X."/>
            <person name="Wan C."/>
            <person name="Zhang L."/>
        </authorList>
    </citation>
    <scope>NUCLEOTIDE SEQUENCE [LARGE SCALE GENOMIC DNA]</scope>
    <source>
        <strain evidence="5 6">TRM SA0054</strain>
    </source>
</reference>
<dbReference type="AlphaFoldDB" id="A0A2M8LXY1"/>
<accession>A0A2M8LXY1</accession>
<name>A0A2M8LXY1_9ACTN</name>
<protein>
    <submittedName>
        <fullName evidence="5">Serine/threonine protein phosphatase</fullName>
    </submittedName>
</protein>
<feature type="domain" description="PPM-type phosphatase" evidence="4">
    <location>
        <begin position="151"/>
        <end position="399"/>
    </location>
</feature>
<evidence type="ECO:0000313" key="5">
    <source>
        <dbReference type="EMBL" id="PJE96801.1"/>
    </source>
</evidence>
<dbReference type="PANTHER" id="PTHR43156">
    <property type="entry name" value="STAGE II SPORULATION PROTEIN E-RELATED"/>
    <property type="match status" value="1"/>
</dbReference>
<feature type="compositionally biased region" description="Low complexity" evidence="2">
    <location>
        <begin position="416"/>
        <end position="435"/>
    </location>
</feature>
<proteinExistence type="predicted"/>
<dbReference type="RefSeq" id="WP_100202519.1">
    <property type="nucleotide sequence ID" value="NZ_PGGW01000056.1"/>
</dbReference>
<feature type="transmembrane region" description="Helical" evidence="3">
    <location>
        <begin position="69"/>
        <end position="87"/>
    </location>
</feature>
<dbReference type="InterPro" id="IPR052016">
    <property type="entry name" value="Bact_Sigma-Reg"/>
</dbReference>
<dbReference type="SMART" id="SM00331">
    <property type="entry name" value="PP2C_SIG"/>
    <property type="match status" value="1"/>
</dbReference>
<dbReference type="SUPFAM" id="SSF81606">
    <property type="entry name" value="PP2C-like"/>
    <property type="match status" value="1"/>
</dbReference>
<dbReference type="InterPro" id="IPR036457">
    <property type="entry name" value="PPM-type-like_dom_sf"/>
</dbReference>
<evidence type="ECO:0000313" key="6">
    <source>
        <dbReference type="Proteomes" id="UP000230407"/>
    </source>
</evidence>